<evidence type="ECO:0000256" key="1">
    <source>
        <dbReference type="ARBA" id="ARBA00001913"/>
    </source>
</evidence>
<dbReference type="CDD" id="cd01081">
    <property type="entry name" value="Aldose_epim"/>
    <property type="match status" value="1"/>
</dbReference>
<reference evidence="5" key="1">
    <citation type="submission" date="2016-04" db="EMBL/GenBank/DDBJ databases">
        <authorList>
            <person name="Chen L."/>
            <person name="Zhuang W."/>
            <person name="Wang G."/>
        </authorList>
    </citation>
    <scope>NUCLEOTIDE SEQUENCE [LARGE SCALE GENOMIC DNA]</scope>
    <source>
        <strain evidence="5">17621</strain>
    </source>
</reference>
<dbReference type="RefSeq" id="WP_081199128.1">
    <property type="nucleotide sequence ID" value="NZ_FOCZ01000001.1"/>
</dbReference>
<keyword evidence="5" id="KW-1185">Reference proteome</keyword>
<dbReference type="SUPFAM" id="SSF74650">
    <property type="entry name" value="Galactose mutarotase-like"/>
    <property type="match status" value="1"/>
</dbReference>
<proteinExistence type="predicted"/>
<dbReference type="GO" id="GO:0006006">
    <property type="term" value="P:glucose metabolic process"/>
    <property type="evidence" value="ECO:0007669"/>
    <property type="project" value="TreeGrafter"/>
</dbReference>
<dbReference type="AlphaFoldDB" id="A0A1V9EXA7"/>
<dbReference type="Pfam" id="PF01263">
    <property type="entry name" value="Aldose_epim"/>
    <property type="match status" value="1"/>
</dbReference>
<dbReference type="PANTHER" id="PTHR10091:SF0">
    <property type="entry name" value="GALACTOSE MUTAROTASE"/>
    <property type="match status" value="1"/>
</dbReference>
<dbReference type="OrthoDB" id="9808779at2"/>
<comment type="caution">
    <text evidence="4">The sequence shown here is derived from an EMBL/GenBank/DDBJ whole genome shotgun (WGS) entry which is preliminary data.</text>
</comment>
<dbReference type="EMBL" id="LVXG01000012">
    <property type="protein sequence ID" value="OQP50757.1"/>
    <property type="molecule type" value="Genomic_DNA"/>
</dbReference>
<sequence>MSFSVSRVTENGLSLVKLQDKATNTIITVLPEYGALLHSFQIPVNGQHLNIIDNYSSHEQVQQELAVSFKSSKLSPFVCRVRDGKYTLEEEDFEFANKFTDGNAIHGLLYNKPFKVINEFADDSKASVTLRYQFKREDPGYPYEYNCEVRYTLLPRSILQLETIVLNLDSLSIPLADGWHPYFSLGGPVDNYELQVSTETMVEFDEKLIPTGTLVPEKTLMEGILIGDRQFDNCFVVKPVAQRPAAVLYNPANAVYVTIFPNSLYPYIQIYTPPHRQSIAVENLSAAPDCYNNGMGLQLLTPSRSQTFTVWYQAGVAEND</sequence>
<dbReference type="GO" id="GO:0030246">
    <property type="term" value="F:carbohydrate binding"/>
    <property type="evidence" value="ECO:0007669"/>
    <property type="project" value="InterPro"/>
</dbReference>
<dbReference type="InterPro" id="IPR008183">
    <property type="entry name" value="Aldose_1/G6P_1-epimerase"/>
</dbReference>
<dbReference type="InterPro" id="IPR011013">
    <property type="entry name" value="Gal_mutarotase_sf_dom"/>
</dbReference>
<accession>A0A1V9EXA7</accession>
<dbReference type="InterPro" id="IPR014718">
    <property type="entry name" value="GH-type_carb-bd"/>
</dbReference>
<protein>
    <recommendedName>
        <fullName evidence="6">Aldose 1-epimerase</fullName>
    </recommendedName>
</protein>
<dbReference type="GO" id="GO:0004034">
    <property type="term" value="F:aldose 1-epimerase activity"/>
    <property type="evidence" value="ECO:0007669"/>
    <property type="project" value="TreeGrafter"/>
</dbReference>
<evidence type="ECO:0000256" key="2">
    <source>
        <dbReference type="ARBA" id="ARBA00011245"/>
    </source>
</evidence>
<dbReference type="STRING" id="354355.SAMN05660816_00412"/>
<evidence type="ECO:0008006" key="6">
    <source>
        <dbReference type="Google" id="ProtNLM"/>
    </source>
</evidence>
<name>A0A1V9EXA7_9BACT</name>
<dbReference type="Proteomes" id="UP000192610">
    <property type="component" value="Unassembled WGS sequence"/>
</dbReference>
<organism evidence="4 5">
    <name type="scientific">Niastella yeongjuensis</name>
    <dbReference type="NCBI Taxonomy" id="354355"/>
    <lineage>
        <taxon>Bacteria</taxon>
        <taxon>Pseudomonadati</taxon>
        <taxon>Bacteroidota</taxon>
        <taxon>Chitinophagia</taxon>
        <taxon>Chitinophagales</taxon>
        <taxon>Chitinophagaceae</taxon>
        <taxon>Niastella</taxon>
    </lineage>
</organism>
<evidence type="ECO:0000313" key="5">
    <source>
        <dbReference type="Proteomes" id="UP000192610"/>
    </source>
</evidence>
<gene>
    <name evidence="4" type="ORF">A4H97_02660</name>
</gene>
<dbReference type="Gene3D" id="2.70.98.10">
    <property type="match status" value="1"/>
</dbReference>
<comment type="subunit">
    <text evidence="2">Monomer.</text>
</comment>
<evidence type="ECO:0000256" key="3">
    <source>
        <dbReference type="ARBA" id="ARBA00022837"/>
    </source>
</evidence>
<dbReference type="GO" id="GO:0033499">
    <property type="term" value="P:galactose catabolic process via UDP-galactose, Leloir pathway"/>
    <property type="evidence" value="ECO:0007669"/>
    <property type="project" value="TreeGrafter"/>
</dbReference>
<keyword evidence="3" id="KW-0106">Calcium</keyword>
<comment type="cofactor">
    <cofactor evidence="1">
        <name>Ca(2+)</name>
        <dbReference type="ChEBI" id="CHEBI:29108"/>
    </cofactor>
</comment>
<evidence type="ECO:0000313" key="4">
    <source>
        <dbReference type="EMBL" id="OQP50757.1"/>
    </source>
</evidence>
<dbReference type="PANTHER" id="PTHR10091">
    <property type="entry name" value="ALDOSE-1-EPIMERASE"/>
    <property type="match status" value="1"/>
</dbReference>